<evidence type="ECO:0000256" key="1">
    <source>
        <dbReference type="SAM" id="Phobius"/>
    </source>
</evidence>
<dbReference type="EMBL" id="JAQIZT010000001">
    <property type="protein sequence ID" value="KAJ7010913.1"/>
    <property type="molecule type" value="Genomic_DNA"/>
</dbReference>
<keyword evidence="1" id="KW-0812">Transmembrane</keyword>
<gene>
    <name evidence="2" type="ORF">NC653_001380</name>
</gene>
<evidence type="ECO:0000313" key="3">
    <source>
        <dbReference type="Proteomes" id="UP001164929"/>
    </source>
</evidence>
<keyword evidence="3" id="KW-1185">Reference proteome</keyword>
<dbReference type="AlphaFoldDB" id="A0AAD6WFF2"/>
<feature type="transmembrane region" description="Helical" evidence="1">
    <location>
        <begin position="6"/>
        <end position="25"/>
    </location>
</feature>
<proteinExistence type="predicted"/>
<sequence length="99" mass="10614">MTITTLVILEAMMPLLQAIVSFTATKIKMREVGWLESCEVEVEVEAGVVVLVLAFVWFSCGSVGFTTVVEERKGLLGYEEASMVEKPAMVVDGGGGGLK</sequence>
<protein>
    <recommendedName>
        <fullName evidence="4">Transmembrane protein</fullName>
    </recommendedName>
</protein>
<keyword evidence="1" id="KW-0472">Membrane</keyword>
<comment type="caution">
    <text evidence="2">The sequence shown here is derived from an EMBL/GenBank/DDBJ whole genome shotgun (WGS) entry which is preliminary data.</text>
</comment>
<evidence type="ECO:0000313" key="2">
    <source>
        <dbReference type="EMBL" id="KAJ7010913.1"/>
    </source>
</evidence>
<accession>A0AAD6WFF2</accession>
<dbReference type="Proteomes" id="UP001164929">
    <property type="component" value="Chromosome 1"/>
</dbReference>
<reference evidence="2 3" key="1">
    <citation type="journal article" date="2023" name="Mol. Ecol. Resour.">
        <title>Chromosome-level genome assembly of a triploid poplar Populus alba 'Berolinensis'.</title>
        <authorList>
            <person name="Chen S."/>
            <person name="Yu Y."/>
            <person name="Wang X."/>
            <person name="Wang S."/>
            <person name="Zhang T."/>
            <person name="Zhou Y."/>
            <person name="He R."/>
            <person name="Meng N."/>
            <person name="Wang Y."/>
            <person name="Liu W."/>
            <person name="Liu Z."/>
            <person name="Liu J."/>
            <person name="Guo Q."/>
            <person name="Huang H."/>
            <person name="Sederoff R.R."/>
            <person name="Wang G."/>
            <person name="Qu G."/>
            <person name="Chen S."/>
        </authorList>
    </citation>
    <scope>NUCLEOTIDE SEQUENCE [LARGE SCALE GENOMIC DNA]</scope>
    <source>
        <strain evidence="2">SC-2020</strain>
    </source>
</reference>
<keyword evidence="1" id="KW-1133">Transmembrane helix</keyword>
<organism evidence="2 3">
    <name type="scientific">Populus alba x Populus x berolinensis</name>
    <dbReference type="NCBI Taxonomy" id="444605"/>
    <lineage>
        <taxon>Eukaryota</taxon>
        <taxon>Viridiplantae</taxon>
        <taxon>Streptophyta</taxon>
        <taxon>Embryophyta</taxon>
        <taxon>Tracheophyta</taxon>
        <taxon>Spermatophyta</taxon>
        <taxon>Magnoliopsida</taxon>
        <taxon>eudicotyledons</taxon>
        <taxon>Gunneridae</taxon>
        <taxon>Pentapetalae</taxon>
        <taxon>rosids</taxon>
        <taxon>fabids</taxon>
        <taxon>Malpighiales</taxon>
        <taxon>Salicaceae</taxon>
        <taxon>Saliceae</taxon>
        <taxon>Populus</taxon>
    </lineage>
</organism>
<feature type="transmembrane region" description="Helical" evidence="1">
    <location>
        <begin position="46"/>
        <end position="69"/>
    </location>
</feature>
<name>A0AAD6WFF2_9ROSI</name>
<evidence type="ECO:0008006" key="4">
    <source>
        <dbReference type="Google" id="ProtNLM"/>
    </source>
</evidence>